<sequence>MNTESTLLHGMNPDDLKEMILQEARRIYVYNPDRFYGVIVNGEQFCHIHSISRITLKRWIKQGIVVPEDRDDAKDHYRFRLSEVLKFDVESIKRKRNKQLLMLKAHGHRRRMKMRMAK</sequence>
<evidence type="ECO:0000313" key="1">
    <source>
        <dbReference type="EMBL" id="MPL90946.1"/>
    </source>
</evidence>
<gene>
    <name evidence="1" type="ORF">SDC9_37005</name>
</gene>
<name>A0A644VI06_9ZZZZ</name>
<accession>A0A644VI06</accession>
<organism evidence="1">
    <name type="scientific">bioreactor metagenome</name>
    <dbReference type="NCBI Taxonomy" id="1076179"/>
    <lineage>
        <taxon>unclassified sequences</taxon>
        <taxon>metagenomes</taxon>
        <taxon>ecological metagenomes</taxon>
    </lineage>
</organism>
<proteinExistence type="predicted"/>
<reference evidence="1" key="1">
    <citation type="submission" date="2019-08" db="EMBL/GenBank/DDBJ databases">
        <authorList>
            <person name="Kucharzyk K."/>
            <person name="Murdoch R.W."/>
            <person name="Higgins S."/>
            <person name="Loffler F."/>
        </authorList>
    </citation>
    <scope>NUCLEOTIDE SEQUENCE</scope>
</reference>
<dbReference type="SUPFAM" id="SSF46955">
    <property type="entry name" value="Putative DNA-binding domain"/>
    <property type="match status" value="1"/>
</dbReference>
<comment type="caution">
    <text evidence="1">The sequence shown here is derived from an EMBL/GenBank/DDBJ whole genome shotgun (WGS) entry which is preliminary data.</text>
</comment>
<dbReference type="EMBL" id="VSSQ01000316">
    <property type="protein sequence ID" value="MPL90946.1"/>
    <property type="molecule type" value="Genomic_DNA"/>
</dbReference>
<dbReference type="AlphaFoldDB" id="A0A644VI06"/>
<dbReference type="InterPro" id="IPR009061">
    <property type="entry name" value="DNA-bd_dom_put_sf"/>
</dbReference>
<protein>
    <submittedName>
        <fullName evidence="1">Uncharacterized protein</fullName>
    </submittedName>
</protein>